<name>A0AAV5J979_9ROSI</name>
<evidence type="ECO:0000256" key="7">
    <source>
        <dbReference type="RuleBase" id="RU000488"/>
    </source>
</evidence>
<protein>
    <recommendedName>
        <fullName evidence="10">Mitochondrial substrate carrier family protein B</fullName>
    </recommendedName>
</protein>
<evidence type="ECO:0000256" key="4">
    <source>
        <dbReference type="ARBA" id="ARBA00022737"/>
    </source>
</evidence>
<keyword evidence="5 6" id="KW-0472">Membrane</keyword>
<reference evidence="8 9" key="1">
    <citation type="journal article" date="2021" name="Commun. Biol.">
        <title>The genome of Shorea leprosula (Dipterocarpaceae) highlights the ecological relevance of drought in aseasonal tropical rainforests.</title>
        <authorList>
            <person name="Ng K.K.S."/>
            <person name="Kobayashi M.J."/>
            <person name="Fawcett J.A."/>
            <person name="Hatakeyama M."/>
            <person name="Paape T."/>
            <person name="Ng C.H."/>
            <person name="Ang C.C."/>
            <person name="Tnah L.H."/>
            <person name="Lee C.T."/>
            <person name="Nishiyama T."/>
            <person name="Sese J."/>
            <person name="O'Brien M.J."/>
            <person name="Copetti D."/>
            <person name="Mohd Noor M.I."/>
            <person name="Ong R.C."/>
            <person name="Putra M."/>
            <person name="Sireger I.Z."/>
            <person name="Indrioko S."/>
            <person name="Kosugi Y."/>
            <person name="Izuno A."/>
            <person name="Isagi Y."/>
            <person name="Lee S.L."/>
            <person name="Shimizu K.K."/>
        </authorList>
    </citation>
    <scope>NUCLEOTIDE SEQUENCE [LARGE SCALE GENOMIC DNA]</scope>
    <source>
        <strain evidence="8">214</strain>
    </source>
</reference>
<evidence type="ECO:0008006" key="10">
    <source>
        <dbReference type="Google" id="ProtNLM"/>
    </source>
</evidence>
<dbReference type="PRINTS" id="PR00926">
    <property type="entry name" value="MITOCARRIER"/>
</dbReference>
<dbReference type="EMBL" id="BPVZ01000031">
    <property type="protein sequence ID" value="GKV10062.1"/>
    <property type="molecule type" value="Genomic_DNA"/>
</dbReference>
<keyword evidence="4" id="KW-0677">Repeat</keyword>
<evidence type="ECO:0000256" key="5">
    <source>
        <dbReference type="ARBA" id="ARBA00023136"/>
    </source>
</evidence>
<gene>
    <name evidence="8" type="ORF">SLEP1_g21481</name>
</gene>
<organism evidence="8 9">
    <name type="scientific">Rubroshorea leprosula</name>
    <dbReference type="NCBI Taxonomy" id="152421"/>
    <lineage>
        <taxon>Eukaryota</taxon>
        <taxon>Viridiplantae</taxon>
        <taxon>Streptophyta</taxon>
        <taxon>Embryophyta</taxon>
        <taxon>Tracheophyta</taxon>
        <taxon>Spermatophyta</taxon>
        <taxon>Magnoliopsida</taxon>
        <taxon>eudicotyledons</taxon>
        <taxon>Gunneridae</taxon>
        <taxon>Pentapetalae</taxon>
        <taxon>rosids</taxon>
        <taxon>malvids</taxon>
        <taxon>Malvales</taxon>
        <taxon>Dipterocarpaceae</taxon>
        <taxon>Rubroshorea</taxon>
    </lineage>
</organism>
<dbReference type="AlphaFoldDB" id="A0AAV5J979"/>
<evidence type="ECO:0000256" key="1">
    <source>
        <dbReference type="ARBA" id="ARBA00004141"/>
    </source>
</evidence>
<evidence type="ECO:0000256" key="6">
    <source>
        <dbReference type="PROSITE-ProRule" id="PRU00282"/>
    </source>
</evidence>
<dbReference type="GO" id="GO:0055085">
    <property type="term" value="P:transmembrane transport"/>
    <property type="evidence" value="ECO:0007669"/>
    <property type="project" value="InterPro"/>
</dbReference>
<evidence type="ECO:0000256" key="3">
    <source>
        <dbReference type="ARBA" id="ARBA00022692"/>
    </source>
</evidence>
<dbReference type="Pfam" id="PF00153">
    <property type="entry name" value="Mito_carr"/>
    <property type="match status" value="3"/>
</dbReference>
<keyword evidence="2 7" id="KW-0813">Transport</keyword>
<comment type="similarity">
    <text evidence="7">Belongs to the mitochondrial carrier (TC 2.A.29) family.</text>
</comment>
<sequence>MNMEARIGVVVEGGQRALNSGAHGSVVDAGARKFLQHQNAHSKPPINPQNSQLGTVNQLLAGGIAGAFSKTCTAPLARLTILFQVQGMHSEVAALSKASIWHEASRVINEEGFRAFWKGNLVTIVHRLPYSSVNFYAYERYKSWLQPFLGRENQLGRGSPDVFVHFVGGGLAGITSASVTYPLDLVRTRLAAQTSTVYYRGIWHAFHTICREEGFLGFYKGLGATLLGVGPSIAISFSVYEALRSFWHSQRPNDSTALVSLACGSLSGIASSTATFPIDLVRRRMQLEGAAGRARIYNSGLVGTFRHIMHSEGFRGFYRGILPEYYKVVPGVGIAFMTYETLKSLLTSIPPN</sequence>
<feature type="repeat" description="Solcar" evidence="6">
    <location>
        <begin position="53"/>
        <end position="144"/>
    </location>
</feature>
<dbReference type="PANTHER" id="PTHR24089">
    <property type="entry name" value="SOLUTE CARRIER FAMILY 25"/>
    <property type="match status" value="1"/>
</dbReference>
<evidence type="ECO:0000256" key="2">
    <source>
        <dbReference type="ARBA" id="ARBA00022448"/>
    </source>
</evidence>
<keyword evidence="3 6" id="KW-0812">Transmembrane</keyword>
<proteinExistence type="inferred from homology"/>
<dbReference type="InterPro" id="IPR018108">
    <property type="entry name" value="MCP_transmembrane"/>
</dbReference>
<dbReference type="GO" id="GO:0016020">
    <property type="term" value="C:membrane"/>
    <property type="evidence" value="ECO:0007669"/>
    <property type="project" value="UniProtKB-SubCell"/>
</dbReference>
<feature type="repeat" description="Solcar" evidence="6">
    <location>
        <begin position="255"/>
        <end position="345"/>
    </location>
</feature>
<accession>A0AAV5J979</accession>
<comment type="caution">
    <text evidence="8">The sequence shown here is derived from an EMBL/GenBank/DDBJ whole genome shotgun (WGS) entry which is preliminary data.</text>
</comment>
<feature type="repeat" description="Solcar" evidence="6">
    <location>
        <begin position="160"/>
        <end position="246"/>
    </location>
</feature>
<dbReference type="InterPro" id="IPR023395">
    <property type="entry name" value="MCP_dom_sf"/>
</dbReference>
<dbReference type="Gene3D" id="1.50.40.10">
    <property type="entry name" value="Mitochondrial carrier domain"/>
    <property type="match status" value="1"/>
</dbReference>
<dbReference type="Proteomes" id="UP001054252">
    <property type="component" value="Unassembled WGS sequence"/>
</dbReference>
<evidence type="ECO:0000313" key="9">
    <source>
        <dbReference type="Proteomes" id="UP001054252"/>
    </source>
</evidence>
<keyword evidence="9" id="KW-1185">Reference proteome</keyword>
<comment type="subcellular location">
    <subcellularLocation>
        <location evidence="1">Membrane</location>
        <topology evidence="1">Multi-pass membrane protein</topology>
    </subcellularLocation>
</comment>
<dbReference type="PROSITE" id="PS50920">
    <property type="entry name" value="SOLCAR"/>
    <property type="match status" value="3"/>
</dbReference>
<evidence type="ECO:0000313" key="8">
    <source>
        <dbReference type="EMBL" id="GKV10062.1"/>
    </source>
</evidence>
<dbReference type="SUPFAM" id="SSF103506">
    <property type="entry name" value="Mitochondrial carrier"/>
    <property type="match status" value="1"/>
</dbReference>
<dbReference type="InterPro" id="IPR002067">
    <property type="entry name" value="MCP"/>
</dbReference>